<proteinExistence type="inferred from homology"/>
<dbReference type="GO" id="GO:0005737">
    <property type="term" value="C:cytoplasm"/>
    <property type="evidence" value="ECO:0007669"/>
    <property type="project" value="TreeGrafter"/>
</dbReference>
<evidence type="ECO:0000256" key="4">
    <source>
        <dbReference type="ARBA" id="ARBA00022898"/>
    </source>
</evidence>
<dbReference type="Proteomes" id="UP001195769">
    <property type="component" value="Unassembled WGS sequence"/>
</dbReference>
<keyword evidence="9" id="KW-1185">Reference proteome</keyword>
<comment type="cofactor">
    <cofactor evidence="1 7">
        <name>pyridoxal 5'-phosphate</name>
        <dbReference type="ChEBI" id="CHEBI:597326"/>
    </cofactor>
</comment>
<dbReference type="RefSeq" id="XP_041220048.1">
    <property type="nucleotide sequence ID" value="XM_041374003.1"/>
</dbReference>
<evidence type="ECO:0000256" key="6">
    <source>
        <dbReference type="ARBA" id="ARBA00029853"/>
    </source>
</evidence>
<keyword evidence="5" id="KW-0028">Amino-acid biosynthesis</keyword>
<dbReference type="PANTHER" id="PTHR11808">
    <property type="entry name" value="TRANS-SULFURATION ENZYME FAMILY MEMBER"/>
    <property type="match status" value="1"/>
</dbReference>
<accession>A0AAD4DVA0</accession>
<dbReference type="PANTHER" id="PTHR11808:SF15">
    <property type="entry name" value="CYSTATHIONINE GAMMA-LYASE"/>
    <property type="match status" value="1"/>
</dbReference>
<evidence type="ECO:0000256" key="1">
    <source>
        <dbReference type="ARBA" id="ARBA00001933"/>
    </source>
</evidence>
<dbReference type="GO" id="GO:0019343">
    <property type="term" value="P:cysteine biosynthetic process via cystathionine"/>
    <property type="evidence" value="ECO:0007669"/>
    <property type="project" value="TreeGrafter"/>
</dbReference>
<dbReference type="AlphaFoldDB" id="A0AAD4DVA0"/>
<sequence length="54" mass="5899">MVSFRVRGARIAEAHLPKLKLFTLAKSLGGVESLSELPVRMTHASIPPTEREGL</sequence>
<evidence type="ECO:0000256" key="2">
    <source>
        <dbReference type="ARBA" id="ARBA00005038"/>
    </source>
</evidence>
<evidence type="ECO:0000313" key="8">
    <source>
        <dbReference type="EMBL" id="KAG1894472.1"/>
    </source>
</evidence>
<dbReference type="InterPro" id="IPR000277">
    <property type="entry name" value="Cys/Met-Metab_PyrdxlP-dep_enz"/>
</dbReference>
<keyword evidence="5" id="KW-0198">Cysteine biosynthesis</keyword>
<dbReference type="Pfam" id="PF01053">
    <property type="entry name" value="Cys_Met_Meta_PP"/>
    <property type="match status" value="1"/>
</dbReference>
<evidence type="ECO:0000256" key="5">
    <source>
        <dbReference type="ARBA" id="ARBA00023192"/>
    </source>
</evidence>
<reference evidence="8" key="1">
    <citation type="journal article" date="2020" name="New Phytol.">
        <title>Comparative genomics reveals dynamic genome evolution in host specialist ectomycorrhizal fungi.</title>
        <authorList>
            <person name="Lofgren L.A."/>
            <person name="Nguyen N.H."/>
            <person name="Vilgalys R."/>
            <person name="Ruytinx J."/>
            <person name="Liao H.L."/>
            <person name="Branco S."/>
            <person name="Kuo A."/>
            <person name="LaButti K."/>
            <person name="Lipzen A."/>
            <person name="Andreopoulos W."/>
            <person name="Pangilinan J."/>
            <person name="Riley R."/>
            <person name="Hundley H."/>
            <person name="Na H."/>
            <person name="Barry K."/>
            <person name="Grigoriev I.V."/>
            <person name="Stajich J.E."/>
            <person name="Kennedy P.G."/>
        </authorList>
    </citation>
    <scope>NUCLEOTIDE SEQUENCE</scope>
    <source>
        <strain evidence="8">FC203</strain>
    </source>
</reference>
<protein>
    <recommendedName>
        <fullName evidence="3">cystathionine gamma-lyase</fullName>
        <ecNumber evidence="3">4.4.1.1</ecNumber>
    </recommendedName>
    <alternativeName>
        <fullName evidence="6">Gamma-cystathionase</fullName>
    </alternativeName>
</protein>
<comment type="pathway">
    <text evidence="2">Amino-acid biosynthesis; L-cysteine biosynthesis; L-cysteine from L-homocysteine and L-serine: step 2/2.</text>
</comment>
<evidence type="ECO:0000313" key="9">
    <source>
        <dbReference type="Proteomes" id="UP001195769"/>
    </source>
</evidence>
<dbReference type="GO" id="GO:0019346">
    <property type="term" value="P:transsulfuration"/>
    <property type="evidence" value="ECO:0007669"/>
    <property type="project" value="InterPro"/>
</dbReference>
<evidence type="ECO:0000256" key="3">
    <source>
        <dbReference type="ARBA" id="ARBA00012085"/>
    </source>
</evidence>
<comment type="caution">
    <text evidence="8">The sequence shown here is derived from an EMBL/GenBank/DDBJ whole genome shotgun (WGS) entry which is preliminary data.</text>
</comment>
<comment type="similarity">
    <text evidence="7">Belongs to the trans-sulfuration enzymes family.</text>
</comment>
<gene>
    <name evidence="8" type="ORF">F5891DRAFT_933522</name>
</gene>
<feature type="non-terminal residue" evidence="8">
    <location>
        <position position="54"/>
    </location>
</feature>
<dbReference type="InterPro" id="IPR015424">
    <property type="entry name" value="PyrdxlP-dep_Trfase"/>
</dbReference>
<dbReference type="Gene3D" id="3.90.1150.10">
    <property type="entry name" value="Aspartate Aminotransferase, domain 1"/>
    <property type="match status" value="1"/>
</dbReference>
<organism evidence="8 9">
    <name type="scientific">Suillus fuscotomentosus</name>
    <dbReference type="NCBI Taxonomy" id="1912939"/>
    <lineage>
        <taxon>Eukaryota</taxon>
        <taxon>Fungi</taxon>
        <taxon>Dikarya</taxon>
        <taxon>Basidiomycota</taxon>
        <taxon>Agaricomycotina</taxon>
        <taxon>Agaricomycetes</taxon>
        <taxon>Agaricomycetidae</taxon>
        <taxon>Boletales</taxon>
        <taxon>Suillineae</taxon>
        <taxon>Suillaceae</taxon>
        <taxon>Suillus</taxon>
    </lineage>
</organism>
<dbReference type="InterPro" id="IPR015422">
    <property type="entry name" value="PyrdxlP-dep_Trfase_small"/>
</dbReference>
<name>A0AAD4DVA0_9AGAM</name>
<dbReference type="GO" id="GO:0030170">
    <property type="term" value="F:pyridoxal phosphate binding"/>
    <property type="evidence" value="ECO:0007669"/>
    <property type="project" value="InterPro"/>
</dbReference>
<dbReference type="GeneID" id="64668301"/>
<dbReference type="GO" id="GO:0004123">
    <property type="term" value="F:cystathionine gamma-lyase activity"/>
    <property type="evidence" value="ECO:0007669"/>
    <property type="project" value="TreeGrafter"/>
</dbReference>
<evidence type="ECO:0000256" key="7">
    <source>
        <dbReference type="RuleBase" id="RU362118"/>
    </source>
</evidence>
<keyword evidence="4 7" id="KW-0663">Pyridoxal phosphate</keyword>
<dbReference type="EMBL" id="JABBWK010000079">
    <property type="protein sequence ID" value="KAG1894472.1"/>
    <property type="molecule type" value="Genomic_DNA"/>
</dbReference>
<dbReference type="EC" id="4.4.1.1" evidence="3"/>
<dbReference type="SUPFAM" id="SSF53383">
    <property type="entry name" value="PLP-dependent transferases"/>
    <property type="match status" value="1"/>
</dbReference>